<proteinExistence type="predicted"/>
<dbReference type="EMBL" id="MFKQ01000013">
    <property type="protein sequence ID" value="OGG47340.1"/>
    <property type="molecule type" value="Genomic_DNA"/>
</dbReference>
<gene>
    <name evidence="1" type="ORF">A2671_01505</name>
</gene>
<evidence type="ECO:0000313" key="2">
    <source>
        <dbReference type="Proteomes" id="UP000178344"/>
    </source>
</evidence>
<name>A0A1F6CEC7_9BACT</name>
<reference evidence="1 2" key="1">
    <citation type="journal article" date="2016" name="Nat. Commun.">
        <title>Thousands of microbial genomes shed light on interconnected biogeochemical processes in an aquifer system.</title>
        <authorList>
            <person name="Anantharaman K."/>
            <person name="Brown C.T."/>
            <person name="Hug L.A."/>
            <person name="Sharon I."/>
            <person name="Castelle C.J."/>
            <person name="Probst A.J."/>
            <person name="Thomas B.C."/>
            <person name="Singh A."/>
            <person name="Wilkins M.J."/>
            <person name="Karaoz U."/>
            <person name="Brodie E.L."/>
            <person name="Williams K.H."/>
            <person name="Hubbard S.S."/>
            <person name="Banfield J.F."/>
        </authorList>
    </citation>
    <scope>NUCLEOTIDE SEQUENCE [LARGE SCALE GENOMIC DNA]</scope>
</reference>
<protein>
    <submittedName>
        <fullName evidence="1">Uncharacterized protein</fullName>
    </submittedName>
</protein>
<dbReference type="Proteomes" id="UP000178344">
    <property type="component" value="Unassembled WGS sequence"/>
</dbReference>
<evidence type="ECO:0000313" key="1">
    <source>
        <dbReference type="EMBL" id="OGG47340.1"/>
    </source>
</evidence>
<sequence>MDKYHLIYNEKGNSAFGDWFFDADSDEAAVLRAKTFLSEDRREGISLYRIVASKTDFETGA</sequence>
<dbReference type="AlphaFoldDB" id="A0A1F6CEC7"/>
<organism evidence="1 2">
    <name type="scientific">Candidatus Kaiserbacteria bacterium RIFCSPHIGHO2_01_FULL_49_13</name>
    <dbReference type="NCBI Taxonomy" id="1798477"/>
    <lineage>
        <taxon>Bacteria</taxon>
        <taxon>Candidatus Kaiseribacteriota</taxon>
    </lineage>
</organism>
<accession>A0A1F6CEC7</accession>
<comment type="caution">
    <text evidence="1">The sequence shown here is derived from an EMBL/GenBank/DDBJ whole genome shotgun (WGS) entry which is preliminary data.</text>
</comment>